<evidence type="ECO:0000313" key="3">
    <source>
        <dbReference type="EMBL" id="SHL57028.1"/>
    </source>
</evidence>
<dbReference type="AlphaFoldDB" id="A0A1M7BPQ0"/>
<evidence type="ECO:0000313" key="5">
    <source>
        <dbReference type="Proteomes" id="UP000650994"/>
    </source>
</evidence>
<reference evidence="2" key="5">
    <citation type="submission" date="2024-05" db="EMBL/GenBank/DDBJ databases">
        <authorList>
            <person name="Sun Q."/>
            <person name="Zhou Y."/>
        </authorList>
    </citation>
    <scope>NUCLEOTIDE SEQUENCE</scope>
    <source>
        <strain evidence="2">CGMCC 1.12707</strain>
    </source>
</reference>
<dbReference type="OrthoDB" id="1445370at2"/>
<evidence type="ECO:0000256" key="1">
    <source>
        <dbReference type="SAM" id="MobiDB-lite"/>
    </source>
</evidence>
<evidence type="ECO:0000313" key="4">
    <source>
        <dbReference type="Proteomes" id="UP000184120"/>
    </source>
</evidence>
<proteinExistence type="predicted"/>
<accession>A0A1M7BPQ0</accession>
<name>A0A1M7BPQ0_9FLAO</name>
<sequence>MNNKDKKASKLVTLVLISSVLSSCVNKEEAVATNPQKVFMRADSTAPYTDVTQNYSQNNQSHNGGMGNSLLWFMAFRSLTGGMGYSSPGIHQKSNIGTNTMKDKAMRDQAVRGGFGSSSSSASS</sequence>
<reference evidence="5" key="4">
    <citation type="journal article" date="2019" name="Int. J. Syst. Evol. Microbiol.">
        <title>The Global Catalogue of Microorganisms (GCM) 10K type strain sequencing project: providing services to taxonomists for standard genome sequencing and annotation.</title>
        <authorList>
            <consortium name="The Broad Institute Genomics Platform"/>
            <consortium name="The Broad Institute Genome Sequencing Center for Infectious Disease"/>
            <person name="Wu L."/>
            <person name="Ma J."/>
        </authorList>
    </citation>
    <scope>NUCLEOTIDE SEQUENCE [LARGE SCALE GENOMIC DNA]</scope>
    <source>
        <strain evidence="5">CGMCC 1.12707</strain>
    </source>
</reference>
<protein>
    <recommendedName>
        <fullName evidence="6">Lipoprotein</fullName>
    </recommendedName>
</protein>
<dbReference type="STRING" id="1434701.SAMN05443634_11189"/>
<dbReference type="Proteomes" id="UP000184120">
    <property type="component" value="Unassembled WGS sequence"/>
</dbReference>
<dbReference type="RefSeq" id="WP_072933603.1">
    <property type="nucleotide sequence ID" value="NZ_BMFL01000013.1"/>
</dbReference>
<dbReference type="EMBL" id="BMFL01000013">
    <property type="protein sequence ID" value="GGF03229.1"/>
    <property type="molecule type" value="Genomic_DNA"/>
</dbReference>
<reference evidence="4" key="3">
    <citation type="submission" date="2016-11" db="EMBL/GenBank/DDBJ databases">
        <authorList>
            <person name="Varghese N."/>
            <person name="Submissions S."/>
        </authorList>
    </citation>
    <scope>NUCLEOTIDE SEQUENCE [LARGE SCALE GENOMIC DNA]</scope>
    <source>
        <strain evidence="4">DSM 27989</strain>
    </source>
</reference>
<evidence type="ECO:0008006" key="6">
    <source>
        <dbReference type="Google" id="ProtNLM"/>
    </source>
</evidence>
<feature type="region of interest" description="Disordered" evidence="1">
    <location>
        <begin position="102"/>
        <end position="124"/>
    </location>
</feature>
<dbReference type="PROSITE" id="PS51257">
    <property type="entry name" value="PROKAR_LIPOPROTEIN"/>
    <property type="match status" value="1"/>
</dbReference>
<dbReference type="EMBL" id="FRBH01000011">
    <property type="protein sequence ID" value="SHL57028.1"/>
    <property type="molecule type" value="Genomic_DNA"/>
</dbReference>
<organism evidence="3 4">
    <name type="scientific">Chishuiella changwenlii</name>
    <dbReference type="NCBI Taxonomy" id="1434701"/>
    <lineage>
        <taxon>Bacteria</taxon>
        <taxon>Pseudomonadati</taxon>
        <taxon>Bacteroidota</taxon>
        <taxon>Flavobacteriia</taxon>
        <taxon>Flavobacteriales</taxon>
        <taxon>Weeksellaceae</taxon>
        <taxon>Chishuiella</taxon>
    </lineage>
</organism>
<reference evidence="2" key="1">
    <citation type="journal article" date="2014" name="Int. J. Syst. Evol. Microbiol.">
        <title>Complete genome of a new Firmicutes species belonging to the dominant human colonic microbiota ('Ruminococcus bicirculans') reveals two chromosomes and a selective capacity to utilize plant glucans.</title>
        <authorList>
            <consortium name="NISC Comparative Sequencing Program"/>
            <person name="Wegmann U."/>
            <person name="Louis P."/>
            <person name="Goesmann A."/>
            <person name="Henrissat B."/>
            <person name="Duncan S.H."/>
            <person name="Flint H.J."/>
        </authorList>
    </citation>
    <scope>NUCLEOTIDE SEQUENCE</scope>
    <source>
        <strain evidence="2">CGMCC 1.12707</strain>
    </source>
</reference>
<keyword evidence="5" id="KW-1185">Reference proteome</keyword>
<evidence type="ECO:0000313" key="2">
    <source>
        <dbReference type="EMBL" id="GGF03229.1"/>
    </source>
</evidence>
<dbReference type="Proteomes" id="UP000650994">
    <property type="component" value="Unassembled WGS sequence"/>
</dbReference>
<gene>
    <name evidence="2" type="ORF">GCM10010984_20820</name>
    <name evidence="3" type="ORF">SAMN05443634_11189</name>
</gene>
<reference evidence="3" key="2">
    <citation type="submission" date="2016-11" db="EMBL/GenBank/DDBJ databases">
        <authorList>
            <person name="Jaros S."/>
            <person name="Januszkiewicz K."/>
            <person name="Wedrychowicz H."/>
        </authorList>
    </citation>
    <scope>NUCLEOTIDE SEQUENCE [LARGE SCALE GENOMIC DNA]</scope>
    <source>
        <strain evidence="3">DSM 27989</strain>
    </source>
</reference>